<evidence type="ECO:0000256" key="2">
    <source>
        <dbReference type="ARBA" id="ARBA00022692"/>
    </source>
</evidence>
<protein>
    <recommendedName>
        <fullName evidence="17">Protein kinase domain-containing protein</fullName>
    </recommendedName>
</protein>
<dbReference type="GO" id="GO:0043235">
    <property type="term" value="C:receptor complex"/>
    <property type="evidence" value="ECO:0007669"/>
    <property type="project" value="TreeGrafter"/>
</dbReference>
<feature type="chain" id="PRO_5044131736" description="Protein kinase domain-containing protein" evidence="12">
    <location>
        <begin position="23"/>
        <end position="624"/>
    </location>
</feature>
<dbReference type="InterPro" id="IPR038677">
    <property type="entry name" value="WIF_sf"/>
</dbReference>
<feature type="domain" description="WIF" evidence="14">
    <location>
        <begin position="26"/>
        <end position="150"/>
    </location>
</feature>
<gene>
    <name evidence="15" type="ORF">BOKJ2_LOCUS12226</name>
</gene>
<evidence type="ECO:0000256" key="8">
    <source>
        <dbReference type="ARBA" id="ARBA00023170"/>
    </source>
</evidence>
<keyword evidence="2 11" id="KW-0812">Transmembrane</keyword>
<reference evidence="15" key="1">
    <citation type="submission" date="2020-09" db="EMBL/GenBank/DDBJ databases">
        <authorList>
            <person name="Kikuchi T."/>
        </authorList>
    </citation>
    <scope>NUCLEOTIDE SEQUENCE</scope>
    <source>
        <strain evidence="15">SH1</strain>
    </source>
</reference>
<dbReference type="GO" id="GO:0007409">
    <property type="term" value="P:axonogenesis"/>
    <property type="evidence" value="ECO:0007669"/>
    <property type="project" value="TreeGrafter"/>
</dbReference>
<keyword evidence="6 11" id="KW-1133">Transmembrane helix</keyword>
<dbReference type="EMBL" id="CAJFCW020000006">
    <property type="protein sequence ID" value="CAG9123362.1"/>
    <property type="molecule type" value="Genomic_DNA"/>
</dbReference>
<dbReference type="PRINTS" id="PR00109">
    <property type="entry name" value="TYRKINASE"/>
</dbReference>
<evidence type="ECO:0000256" key="4">
    <source>
        <dbReference type="ARBA" id="ARBA00022741"/>
    </source>
</evidence>
<dbReference type="Pfam" id="PF07714">
    <property type="entry name" value="PK_Tyr_Ser-Thr"/>
    <property type="match status" value="1"/>
</dbReference>
<dbReference type="PANTHER" id="PTHR24416:SF349">
    <property type="entry name" value="TYROSINE-PROTEIN KINASE RYK"/>
    <property type="match status" value="1"/>
</dbReference>
<evidence type="ECO:0000313" key="16">
    <source>
        <dbReference type="Proteomes" id="UP000614601"/>
    </source>
</evidence>
<evidence type="ECO:0000259" key="13">
    <source>
        <dbReference type="PROSITE" id="PS50011"/>
    </source>
</evidence>
<evidence type="ECO:0000313" key="15">
    <source>
        <dbReference type="EMBL" id="CAD5227544.1"/>
    </source>
</evidence>
<feature type="compositionally biased region" description="Polar residues" evidence="10">
    <location>
        <begin position="222"/>
        <end position="241"/>
    </location>
</feature>
<comment type="subcellular location">
    <subcellularLocation>
        <location evidence="1">Cell membrane</location>
        <topology evidence="1">Single-pass membrane protein</topology>
    </subcellularLocation>
</comment>
<feature type="signal peptide" evidence="12">
    <location>
        <begin position="1"/>
        <end position="22"/>
    </location>
</feature>
<comment type="caution">
    <text evidence="15">The sequence shown here is derived from an EMBL/GenBank/DDBJ whole genome shotgun (WGS) entry which is preliminary data.</text>
</comment>
<keyword evidence="8" id="KW-0675">Receptor</keyword>
<dbReference type="SUPFAM" id="SSF56112">
    <property type="entry name" value="Protein kinase-like (PK-like)"/>
    <property type="match status" value="1"/>
</dbReference>
<evidence type="ECO:0000256" key="5">
    <source>
        <dbReference type="ARBA" id="ARBA00022840"/>
    </source>
</evidence>
<dbReference type="Proteomes" id="UP000783686">
    <property type="component" value="Unassembled WGS sequence"/>
</dbReference>
<keyword evidence="9" id="KW-0325">Glycoprotein</keyword>
<dbReference type="GO" id="GO:0010976">
    <property type="term" value="P:positive regulation of neuron projection development"/>
    <property type="evidence" value="ECO:0007669"/>
    <property type="project" value="TreeGrafter"/>
</dbReference>
<evidence type="ECO:0000256" key="10">
    <source>
        <dbReference type="SAM" id="MobiDB-lite"/>
    </source>
</evidence>
<dbReference type="InterPro" id="IPR011009">
    <property type="entry name" value="Kinase-like_dom_sf"/>
</dbReference>
<dbReference type="Gene3D" id="2.60.40.2170">
    <property type="entry name" value="Wnt, WIF domain"/>
    <property type="match status" value="1"/>
</dbReference>
<evidence type="ECO:0000256" key="7">
    <source>
        <dbReference type="ARBA" id="ARBA00023136"/>
    </source>
</evidence>
<evidence type="ECO:0000256" key="12">
    <source>
        <dbReference type="SAM" id="SignalP"/>
    </source>
</evidence>
<dbReference type="OrthoDB" id="6071166at2759"/>
<keyword evidence="16" id="KW-1185">Reference proteome</keyword>
<name>A0A811LIR4_9BILA</name>
<dbReference type="Pfam" id="PF02019">
    <property type="entry name" value="WIF"/>
    <property type="match status" value="1"/>
</dbReference>
<sequence>MKQSIFVWLTATTVMVMNTVMGDVSLLISKEEMNRTLGVSAEMNYVENGVVNAYATKFPYRVAANISHLVFTWFSPSRADYSVRVQADDFNVLPIINLANNGKVPKARETFSVEYRCAGSRAGQFLVTLFFNVSTSQGPLAFTLKQEKICTLKDGRRATGGSDHDYNHLQMNNESTMNSPVLLYVSVAVLITIILLIISAVCFYTRSKSKQSRLYESRHGRSTPSSFPTKESSAFDSPSQPFLQPCTSTPLTKISTAKLTKLETNSTLAEPKIIFERKTPLDVNKTLIELYADRNLFQVMPFIEMEGKFGEIRWAIWRQTTVGLSGDIDDEEDGVNEEVAVICKTLKNTTDRSHFEKFMRDSLVFHKVPSHINLAQVQGAATFGHFNNPASVTDFPLICYRHQGFGFLKKFLLTCRGVQGLRESSEASASSSKRPTGGAANQTLRTHDLVNMSQQILKAVTHLHRFGVIHKDVATRNCLIAEIPALGINDRLMVQLCDSSLSRDIFPDDYYSPKGDDTESRPVKWMPPETIRSNVYNSASDVWSFGVFMWELFTCGQQPFVDCNSEEIPSILQTGTRLGQPYNCPDEMYSIMYSCWNQAPLERPTTGQLQQNLDEFAQQLRRYI</sequence>
<dbReference type="InterPro" id="IPR001245">
    <property type="entry name" value="Ser-Thr/Tyr_kinase_cat_dom"/>
</dbReference>
<evidence type="ECO:0000256" key="11">
    <source>
        <dbReference type="SAM" id="Phobius"/>
    </source>
</evidence>
<dbReference type="PROSITE" id="PS50814">
    <property type="entry name" value="WIF"/>
    <property type="match status" value="1"/>
</dbReference>
<dbReference type="PROSITE" id="PS00109">
    <property type="entry name" value="PROTEIN_KINASE_TYR"/>
    <property type="match status" value="1"/>
</dbReference>
<evidence type="ECO:0000256" key="3">
    <source>
        <dbReference type="ARBA" id="ARBA00022729"/>
    </source>
</evidence>
<dbReference type="PANTHER" id="PTHR24416">
    <property type="entry name" value="TYROSINE-PROTEIN KINASE RECEPTOR"/>
    <property type="match status" value="1"/>
</dbReference>
<feature type="domain" description="Protein kinase" evidence="13">
    <location>
        <begin position="298"/>
        <end position="617"/>
    </location>
</feature>
<keyword evidence="5" id="KW-0067">ATP-binding</keyword>
<organism evidence="15 16">
    <name type="scientific">Bursaphelenchus okinawaensis</name>
    <dbReference type="NCBI Taxonomy" id="465554"/>
    <lineage>
        <taxon>Eukaryota</taxon>
        <taxon>Metazoa</taxon>
        <taxon>Ecdysozoa</taxon>
        <taxon>Nematoda</taxon>
        <taxon>Chromadorea</taxon>
        <taxon>Rhabditida</taxon>
        <taxon>Tylenchina</taxon>
        <taxon>Tylenchomorpha</taxon>
        <taxon>Aphelenchoidea</taxon>
        <taxon>Aphelenchoididae</taxon>
        <taxon>Bursaphelenchus</taxon>
    </lineage>
</organism>
<accession>A0A811LIR4</accession>
<keyword evidence="7 11" id="KW-0472">Membrane</keyword>
<dbReference type="PROSITE" id="PS50011">
    <property type="entry name" value="PROTEIN_KINASE_DOM"/>
    <property type="match status" value="1"/>
</dbReference>
<dbReference type="GO" id="GO:0007169">
    <property type="term" value="P:cell surface receptor protein tyrosine kinase signaling pathway"/>
    <property type="evidence" value="ECO:0007669"/>
    <property type="project" value="TreeGrafter"/>
</dbReference>
<dbReference type="Proteomes" id="UP000614601">
    <property type="component" value="Unassembled WGS sequence"/>
</dbReference>
<dbReference type="Gene3D" id="1.10.510.10">
    <property type="entry name" value="Transferase(Phosphotransferase) domain 1"/>
    <property type="match status" value="1"/>
</dbReference>
<dbReference type="EMBL" id="CAJFDH010000006">
    <property type="protein sequence ID" value="CAD5227544.1"/>
    <property type="molecule type" value="Genomic_DNA"/>
</dbReference>
<feature type="region of interest" description="Disordered" evidence="10">
    <location>
        <begin position="214"/>
        <end position="241"/>
    </location>
</feature>
<dbReference type="GO" id="GO:0005886">
    <property type="term" value="C:plasma membrane"/>
    <property type="evidence" value="ECO:0007669"/>
    <property type="project" value="UniProtKB-SubCell"/>
</dbReference>
<evidence type="ECO:0000256" key="9">
    <source>
        <dbReference type="ARBA" id="ARBA00023180"/>
    </source>
</evidence>
<dbReference type="AlphaFoldDB" id="A0A811LIR4"/>
<keyword evidence="4" id="KW-0547">Nucleotide-binding</keyword>
<evidence type="ECO:0008006" key="17">
    <source>
        <dbReference type="Google" id="ProtNLM"/>
    </source>
</evidence>
<feature type="transmembrane region" description="Helical" evidence="11">
    <location>
        <begin position="181"/>
        <end position="204"/>
    </location>
</feature>
<dbReference type="SMART" id="SM00469">
    <property type="entry name" value="WIF"/>
    <property type="match status" value="1"/>
</dbReference>
<dbReference type="GO" id="GO:0004672">
    <property type="term" value="F:protein kinase activity"/>
    <property type="evidence" value="ECO:0007669"/>
    <property type="project" value="InterPro"/>
</dbReference>
<evidence type="ECO:0000256" key="6">
    <source>
        <dbReference type="ARBA" id="ARBA00022989"/>
    </source>
</evidence>
<dbReference type="GO" id="GO:0051897">
    <property type="term" value="P:positive regulation of phosphatidylinositol 3-kinase/protein kinase B signal transduction"/>
    <property type="evidence" value="ECO:0007669"/>
    <property type="project" value="TreeGrafter"/>
</dbReference>
<evidence type="ECO:0000259" key="14">
    <source>
        <dbReference type="PROSITE" id="PS50814"/>
    </source>
</evidence>
<dbReference type="InterPro" id="IPR008266">
    <property type="entry name" value="Tyr_kinase_AS"/>
</dbReference>
<keyword evidence="3 12" id="KW-0732">Signal</keyword>
<evidence type="ECO:0000256" key="1">
    <source>
        <dbReference type="ARBA" id="ARBA00004162"/>
    </source>
</evidence>
<dbReference type="InterPro" id="IPR050122">
    <property type="entry name" value="RTK"/>
</dbReference>
<dbReference type="InterPro" id="IPR003306">
    <property type="entry name" value="WIF"/>
</dbReference>
<proteinExistence type="predicted"/>
<dbReference type="InterPro" id="IPR000719">
    <property type="entry name" value="Prot_kinase_dom"/>
</dbReference>
<dbReference type="GO" id="GO:0005524">
    <property type="term" value="F:ATP binding"/>
    <property type="evidence" value="ECO:0007669"/>
    <property type="project" value="UniProtKB-KW"/>
</dbReference>